<name>A0A9P1IIL1_9PELO</name>
<dbReference type="AlphaFoldDB" id="A0A9P1IIL1"/>
<gene>
    <name evidence="1" type="ORF">CAMP_LOCUS7423</name>
</gene>
<keyword evidence="2" id="KW-1185">Reference proteome</keyword>
<dbReference type="EMBL" id="CANHGI010000003">
    <property type="protein sequence ID" value="CAI5444786.1"/>
    <property type="molecule type" value="Genomic_DNA"/>
</dbReference>
<evidence type="ECO:0000313" key="2">
    <source>
        <dbReference type="Proteomes" id="UP001152747"/>
    </source>
</evidence>
<proteinExistence type="predicted"/>
<reference evidence="1" key="1">
    <citation type="submission" date="2022-11" db="EMBL/GenBank/DDBJ databases">
        <authorList>
            <person name="Kikuchi T."/>
        </authorList>
    </citation>
    <scope>NUCLEOTIDE SEQUENCE</scope>
    <source>
        <strain evidence="1">PS1010</strain>
    </source>
</reference>
<organism evidence="1 2">
    <name type="scientific">Caenorhabditis angaria</name>
    <dbReference type="NCBI Taxonomy" id="860376"/>
    <lineage>
        <taxon>Eukaryota</taxon>
        <taxon>Metazoa</taxon>
        <taxon>Ecdysozoa</taxon>
        <taxon>Nematoda</taxon>
        <taxon>Chromadorea</taxon>
        <taxon>Rhabditida</taxon>
        <taxon>Rhabditina</taxon>
        <taxon>Rhabditomorpha</taxon>
        <taxon>Rhabditoidea</taxon>
        <taxon>Rhabditidae</taxon>
        <taxon>Peloderinae</taxon>
        <taxon>Caenorhabditis</taxon>
    </lineage>
</organism>
<dbReference type="Proteomes" id="UP001152747">
    <property type="component" value="Unassembled WGS sequence"/>
</dbReference>
<sequence length="72" mass="8445">MDFSCEHFEKQLPADTVFSHDEMSDRLVSPRIVNSRNYTISPLLLNDKTYSNCHRTQLPRKSKRCIGKTMKK</sequence>
<comment type="caution">
    <text evidence="1">The sequence shown here is derived from an EMBL/GenBank/DDBJ whole genome shotgun (WGS) entry which is preliminary data.</text>
</comment>
<accession>A0A9P1IIL1</accession>
<protein>
    <submittedName>
        <fullName evidence="1">Uncharacterized protein</fullName>
    </submittedName>
</protein>
<evidence type="ECO:0000313" key="1">
    <source>
        <dbReference type="EMBL" id="CAI5444786.1"/>
    </source>
</evidence>